<evidence type="ECO:0000256" key="4">
    <source>
        <dbReference type="ARBA" id="ARBA00022603"/>
    </source>
</evidence>
<feature type="compositionally biased region" description="Basic residues" evidence="11">
    <location>
        <begin position="1"/>
        <end position="13"/>
    </location>
</feature>
<dbReference type="GO" id="GO:0005634">
    <property type="term" value="C:nucleus"/>
    <property type="evidence" value="ECO:0007669"/>
    <property type="project" value="UniProtKB-SubCell"/>
</dbReference>
<dbReference type="OMA" id="QLFTEYV"/>
<dbReference type="InterPro" id="IPR023267">
    <property type="entry name" value="RCMT"/>
</dbReference>
<accession>A0A8B7ZVF5</accession>
<dbReference type="KEGG" id="aplc:110989010"/>
<feature type="binding site" evidence="10">
    <location>
        <begin position="183"/>
        <end position="189"/>
    </location>
    <ligand>
        <name>S-adenosyl-L-methionine</name>
        <dbReference type="ChEBI" id="CHEBI:59789"/>
    </ligand>
</feature>
<evidence type="ECO:0000256" key="8">
    <source>
        <dbReference type="ARBA" id="ARBA00022884"/>
    </source>
</evidence>
<dbReference type="SUPFAM" id="SSF53335">
    <property type="entry name" value="S-adenosyl-L-methionine-dependent methyltransferases"/>
    <property type="match status" value="1"/>
</dbReference>
<evidence type="ECO:0000313" key="13">
    <source>
        <dbReference type="Proteomes" id="UP000694845"/>
    </source>
</evidence>
<comment type="subcellular location">
    <subcellularLocation>
        <location evidence="1">Nucleus</location>
    </subcellularLocation>
</comment>
<evidence type="ECO:0000256" key="1">
    <source>
        <dbReference type="ARBA" id="ARBA00004123"/>
    </source>
</evidence>
<dbReference type="PANTHER" id="PTHR22808">
    <property type="entry name" value="NCL1 YEAST -RELATED NOL1/NOP2/FMU SUN DOMAIN-CONTAINING"/>
    <property type="match status" value="1"/>
</dbReference>
<feature type="compositionally biased region" description="Acidic residues" evidence="11">
    <location>
        <begin position="485"/>
        <end position="519"/>
    </location>
</feature>
<feature type="region of interest" description="Disordered" evidence="11">
    <location>
        <begin position="454"/>
        <end position="536"/>
    </location>
</feature>
<keyword evidence="5 10" id="KW-0808">Transferase</keyword>
<feature type="region of interest" description="Disordered" evidence="11">
    <location>
        <begin position="737"/>
        <end position="819"/>
    </location>
</feature>
<dbReference type="Pfam" id="PF25376">
    <property type="entry name" value="Pre-PUA_NSUN2"/>
    <property type="match status" value="1"/>
</dbReference>
<dbReference type="PANTHER" id="PTHR22808:SF1">
    <property type="entry name" value="RNA CYTOSINE-C(5)-METHYLTRANSFERASE NSUN2-RELATED"/>
    <property type="match status" value="1"/>
</dbReference>
<dbReference type="InterPro" id="IPR049560">
    <property type="entry name" value="MeTrfase_RsmB-F_NOP2_cat"/>
</dbReference>
<name>A0A8B7ZVF5_ACAPL</name>
<dbReference type="InterPro" id="IPR057286">
    <property type="entry name" value="PUA_NSUN2"/>
</dbReference>
<feature type="binding site" evidence="10">
    <location>
        <position position="214"/>
    </location>
    <ligand>
        <name>S-adenosyl-L-methionine</name>
        <dbReference type="ChEBI" id="CHEBI:59789"/>
    </ligand>
</feature>
<evidence type="ECO:0000256" key="5">
    <source>
        <dbReference type="ARBA" id="ARBA00022679"/>
    </source>
</evidence>
<dbReference type="GeneID" id="110989010"/>
<dbReference type="InterPro" id="IPR001678">
    <property type="entry name" value="MeTrfase_RsmB-F_NOP2_dom"/>
</dbReference>
<dbReference type="EC" id="2.1.1.203" evidence="2"/>
<feature type="compositionally biased region" description="Acidic residues" evidence="11">
    <location>
        <begin position="775"/>
        <end position="784"/>
    </location>
</feature>
<dbReference type="OrthoDB" id="6093671at2759"/>
<proteinExistence type="inferred from homology"/>
<gene>
    <name evidence="14" type="primary">LOC110989010</name>
</gene>
<evidence type="ECO:0000256" key="6">
    <source>
        <dbReference type="ARBA" id="ARBA00022691"/>
    </source>
</evidence>
<dbReference type="PRINTS" id="PR02011">
    <property type="entry name" value="RCMTNCL1"/>
</dbReference>
<evidence type="ECO:0000313" key="14">
    <source>
        <dbReference type="RefSeq" id="XP_022108755.1"/>
    </source>
</evidence>
<feature type="region of interest" description="Disordered" evidence="11">
    <location>
        <begin position="1"/>
        <end position="34"/>
    </location>
</feature>
<keyword evidence="9" id="KW-0539">Nucleus</keyword>
<dbReference type="AlphaFoldDB" id="A0A8B7ZVF5"/>
<evidence type="ECO:0000256" key="10">
    <source>
        <dbReference type="PROSITE-ProRule" id="PRU01023"/>
    </source>
</evidence>
<dbReference type="Pfam" id="PF01189">
    <property type="entry name" value="Methyltr_RsmB-F"/>
    <property type="match status" value="1"/>
</dbReference>
<dbReference type="Pfam" id="PF25378">
    <property type="entry name" value="PUA_NSUN2"/>
    <property type="match status" value="1"/>
</dbReference>
<feature type="binding site" evidence="10">
    <location>
        <position position="269"/>
    </location>
    <ligand>
        <name>S-adenosyl-L-methionine</name>
        <dbReference type="ChEBI" id="CHEBI:59789"/>
    </ligand>
</feature>
<dbReference type="InterPro" id="IPR029063">
    <property type="entry name" value="SAM-dependent_MTases_sf"/>
</dbReference>
<dbReference type="GO" id="GO:0000049">
    <property type="term" value="F:tRNA binding"/>
    <property type="evidence" value="ECO:0007669"/>
    <property type="project" value="UniProtKB-KW"/>
</dbReference>
<evidence type="ECO:0000259" key="12">
    <source>
        <dbReference type="PROSITE" id="PS51686"/>
    </source>
</evidence>
<dbReference type="PROSITE" id="PS51686">
    <property type="entry name" value="SAM_MT_RSMB_NOP"/>
    <property type="match status" value="1"/>
</dbReference>
<feature type="binding site" evidence="10">
    <location>
        <position position="241"/>
    </location>
    <ligand>
        <name>S-adenosyl-L-methionine</name>
        <dbReference type="ChEBI" id="CHEBI:59789"/>
    </ligand>
</feature>
<feature type="compositionally biased region" description="Basic and acidic residues" evidence="11">
    <location>
        <begin position="465"/>
        <end position="484"/>
    </location>
</feature>
<dbReference type="InterPro" id="IPR023270">
    <property type="entry name" value="RCMT_NCL1"/>
</dbReference>
<evidence type="ECO:0000256" key="11">
    <source>
        <dbReference type="SAM" id="MobiDB-lite"/>
    </source>
</evidence>
<dbReference type="PRINTS" id="PR02008">
    <property type="entry name" value="RCMTFAMILY"/>
</dbReference>
<dbReference type="RefSeq" id="XP_022108755.1">
    <property type="nucleotide sequence ID" value="XM_022253063.1"/>
</dbReference>
<dbReference type="GO" id="GO:0016428">
    <property type="term" value="F:tRNA (cytidine-5-)-methyltransferase activity"/>
    <property type="evidence" value="ECO:0007669"/>
    <property type="project" value="InterPro"/>
</dbReference>
<keyword evidence="13" id="KW-1185">Reference proteome</keyword>
<keyword evidence="8 10" id="KW-0694">RNA-binding</keyword>
<feature type="active site" description="Nucleophile" evidence="10">
    <location>
        <position position="322"/>
    </location>
</feature>
<evidence type="ECO:0000256" key="7">
    <source>
        <dbReference type="ARBA" id="ARBA00022694"/>
    </source>
</evidence>
<feature type="domain" description="SAM-dependent MTase RsmB/NOP-type" evidence="12">
    <location>
        <begin position="65"/>
        <end position="430"/>
    </location>
</feature>
<reference evidence="14" key="1">
    <citation type="submission" date="2025-08" db="UniProtKB">
        <authorList>
            <consortium name="RefSeq"/>
        </authorList>
    </citation>
    <scope>IDENTIFICATION</scope>
</reference>
<dbReference type="GO" id="GO:0030488">
    <property type="term" value="P:tRNA methylation"/>
    <property type="evidence" value="ECO:0007669"/>
    <property type="project" value="UniProtKB-ARBA"/>
</dbReference>
<dbReference type="Gene3D" id="3.40.50.150">
    <property type="entry name" value="Vaccinia Virus protein VP39"/>
    <property type="match status" value="1"/>
</dbReference>
<dbReference type="Proteomes" id="UP000694845">
    <property type="component" value="Unplaced"/>
</dbReference>
<dbReference type="InterPro" id="IPR057285">
    <property type="entry name" value="Pre-PUA_NSUN2"/>
</dbReference>
<dbReference type="GO" id="GO:0005737">
    <property type="term" value="C:cytoplasm"/>
    <property type="evidence" value="ECO:0007669"/>
    <property type="project" value="TreeGrafter"/>
</dbReference>
<comment type="similarity">
    <text evidence="10">Belongs to the class I-like SAM-binding methyltransferase superfamily. RsmB/NOP family.</text>
</comment>
<evidence type="ECO:0000256" key="2">
    <source>
        <dbReference type="ARBA" id="ARBA00012629"/>
    </source>
</evidence>
<sequence length="819" mass="91919">MARHQRRKFKQKGQGKGWGKNKNQSGEEKDGYHRYSYGPIEKKNEAFENYYKKQGVIPGEDWDKFMTTLRDELPVTFRITGYRSHAQHMLSYLKGHYISALVDKTVDGEVLERPKPMPWYPDELAWQFGVTRKSIRKMPEYKKLHDFLITETESGNISRQEAVSMIPPLLLDVKPHHKVLDMCAAPGSKTAQLIELVHAEQVYGWPEGFVVANDSDNKRCYIMVHQAKRLNSPCCMIVNHDATVFPTIRVQQGEGRKLTPLKYDRILCDVPCSGDGTLRKNFMIWKKWTPNSGLNLHILQHRVLLRGAELLEVGGRIVYSTCSFNPIENEAVVASVLQKAQGALELVDVSDELPGLQRSPGLTSWKIISETGEVFANPDEIPEDKRQKYKATVWPPTEVEAERLRLTRCIRVVPHHQNTGGFFVAVLRKVAPLPWMKQNATAKRNAQANIAAEANLDSSTASEGEPSRGNKAEPVEEGTIKAETVDEEPLDEEPTNTDLPEELAEPAEDETLAEEESVENDPSSGTRVGPPPAKKKKLFQGYKEDPFVFFKKDEQIWPQIKDFYAIDDKFPITQLLTRCHGGKKRNLYLVNEGIKSILENNEGNIKIINSGVKVWSRSDAKDVPCDFRLAQEGIYSIFPYLSPVRKITNITKDDIRTLLTQENPFCSRLDQQAREAATNAGQGSLIFVYDPKERDPESNDMSFVLVGWRGKTSVRSYIPKGERQHILRMCDIDIPPEGATVPSDGTEGGVLPDKNGDKPWPCLGESEPAIVGSSDSEDETEGGEDQTKQAATVGEMENDPAEYGGELSDTPSITPGEKT</sequence>
<protein>
    <recommendedName>
        <fullName evidence="2">tRNA (cytosine(34)-C(5))-methyltransferase</fullName>
        <ecNumber evidence="2">2.1.1.203</ecNumber>
    </recommendedName>
</protein>
<evidence type="ECO:0000256" key="9">
    <source>
        <dbReference type="ARBA" id="ARBA00023242"/>
    </source>
</evidence>
<dbReference type="CTD" id="54888"/>
<keyword evidence="4 10" id="KW-0489">Methyltransferase</keyword>
<organism evidence="13 14">
    <name type="scientific">Acanthaster planci</name>
    <name type="common">Crown-of-thorns starfish</name>
    <dbReference type="NCBI Taxonomy" id="133434"/>
    <lineage>
        <taxon>Eukaryota</taxon>
        <taxon>Metazoa</taxon>
        <taxon>Echinodermata</taxon>
        <taxon>Eleutherozoa</taxon>
        <taxon>Asterozoa</taxon>
        <taxon>Asteroidea</taxon>
        <taxon>Valvatacea</taxon>
        <taxon>Valvatida</taxon>
        <taxon>Acanthasteridae</taxon>
        <taxon>Acanthaster</taxon>
    </lineage>
</organism>
<evidence type="ECO:0000256" key="3">
    <source>
        <dbReference type="ARBA" id="ARBA00022555"/>
    </source>
</evidence>
<keyword evidence="6 10" id="KW-0949">S-adenosyl-L-methionine</keyword>
<keyword evidence="3" id="KW-0820">tRNA-binding</keyword>
<keyword evidence="7" id="KW-0819">tRNA processing</keyword>